<dbReference type="PRINTS" id="PR00094">
    <property type="entry name" value="ADENYLTKNASE"/>
</dbReference>
<dbReference type="CDD" id="cd01428">
    <property type="entry name" value="ADK"/>
    <property type="match status" value="1"/>
</dbReference>
<organism evidence="8 9">
    <name type="scientific">Austwickia chelonae NBRC 105200</name>
    <dbReference type="NCBI Taxonomy" id="1184607"/>
    <lineage>
        <taxon>Bacteria</taxon>
        <taxon>Bacillati</taxon>
        <taxon>Actinomycetota</taxon>
        <taxon>Actinomycetes</taxon>
        <taxon>Micrococcales</taxon>
        <taxon>Dermatophilaceae</taxon>
        <taxon>Austwickia</taxon>
    </lineage>
</organism>
<dbReference type="HAMAP" id="MF_00235">
    <property type="entry name" value="Adenylate_kinase_Adk"/>
    <property type="match status" value="1"/>
</dbReference>
<keyword evidence="4 5" id="KW-0418">Kinase</keyword>
<dbReference type="eggNOG" id="COG0563">
    <property type="taxonomic scope" value="Bacteria"/>
</dbReference>
<dbReference type="NCBIfam" id="NF011105">
    <property type="entry name" value="PRK14532.1"/>
    <property type="match status" value="1"/>
</dbReference>
<evidence type="ECO:0000256" key="4">
    <source>
        <dbReference type="ARBA" id="ARBA00022777"/>
    </source>
</evidence>
<comment type="domain">
    <text evidence="5">Consists of three domains, a large central CORE domain and two small peripheral domains, NMPbind and LID, which undergo movements during catalysis. The LID domain closes over the site of phosphoryl transfer upon ATP binding. Assembling and dissambling the active center during each catalytic cycle provides an effective means to prevent ATP hydrolysis.</text>
</comment>
<accession>K6UMH4</accession>
<dbReference type="PANTHER" id="PTHR23359">
    <property type="entry name" value="NUCLEOTIDE KINASE"/>
    <property type="match status" value="1"/>
</dbReference>
<name>K6UMH4_9MICO</name>
<comment type="subcellular location">
    <subcellularLocation>
        <location evidence="5 7">Cytoplasm</location>
    </subcellularLocation>
</comment>
<evidence type="ECO:0000256" key="2">
    <source>
        <dbReference type="ARBA" id="ARBA00022727"/>
    </source>
</evidence>
<dbReference type="SUPFAM" id="SSF52540">
    <property type="entry name" value="P-loop containing nucleoside triphosphate hydrolases"/>
    <property type="match status" value="1"/>
</dbReference>
<keyword evidence="3 5" id="KW-0547">Nucleotide-binding</keyword>
<dbReference type="EMBL" id="BAGZ01000008">
    <property type="protein sequence ID" value="GAB78121.1"/>
    <property type="molecule type" value="Genomic_DNA"/>
</dbReference>
<feature type="binding site" evidence="5">
    <location>
        <position position="133"/>
    </location>
    <ligand>
        <name>AMP</name>
        <dbReference type="ChEBI" id="CHEBI:456215"/>
    </ligand>
</feature>
<keyword evidence="2 5" id="KW-0545">Nucleotide biosynthesis</keyword>
<feature type="binding site" evidence="5">
    <location>
        <position position="31"/>
    </location>
    <ligand>
        <name>AMP</name>
        <dbReference type="ChEBI" id="CHEBI:456215"/>
    </ligand>
</feature>
<keyword evidence="5" id="KW-0963">Cytoplasm</keyword>
<dbReference type="GO" id="GO:0005737">
    <property type="term" value="C:cytoplasm"/>
    <property type="evidence" value="ECO:0007669"/>
    <property type="project" value="UniProtKB-SubCell"/>
</dbReference>
<dbReference type="AlphaFoldDB" id="K6UMH4"/>
<reference evidence="8 9" key="1">
    <citation type="submission" date="2012-08" db="EMBL/GenBank/DDBJ databases">
        <title>Whole genome shotgun sequence of Austwickia chelonae NBRC 105200.</title>
        <authorList>
            <person name="Yoshida I."/>
            <person name="Hosoyama A."/>
            <person name="Tsuchikane K."/>
            <person name="Katsumata H."/>
            <person name="Ando Y."/>
            <person name="Ohji S."/>
            <person name="Hamada M."/>
            <person name="Tamura T."/>
            <person name="Yamazoe A."/>
            <person name="Yamazaki S."/>
            <person name="Fujita N."/>
        </authorList>
    </citation>
    <scope>NUCLEOTIDE SEQUENCE [LARGE SCALE GENOMIC DNA]</scope>
    <source>
        <strain evidence="8 9">NBRC 105200</strain>
    </source>
</reference>
<sequence>MRLLLLGPPGAGKGTQAARISEALGIPAISTGDIFRNHIKERTSLGQKVQSIIESGHFVPDEVTNEIVFKRLQERDAEGGYLLDGYPRTVEQAWALREYHWAREVDLDHVIELIVPDEILVSRLLKRSEIEGRADDTEDVIRERMKVYKAETIPISDMARSRGLLREIDGTGSVEDVFRRCMEVLAVEAPKPPRPTREGGK</sequence>
<dbReference type="GO" id="GO:0005524">
    <property type="term" value="F:ATP binding"/>
    <property type="evidence" value="ECO:0007669"/>
    <property type="project" value="UniProtKB-UniRule"/>
</dbReference>
<feature type="binding site" evidence="5">
    <location>
        <position position="144"/>
    </location>
    <ligand>
        <name>AMP</name>
        <dbReference type="ChEBI" id="CHEBI:456215"/>
    </ligand>
</feature>
<dbReference type="UniPathway" id="UPA00588">
    <property type="reaction ID" value="UER00649"/>
</dbReference>
<evidence type="ECO:0000313" key="8">
    <source>
        <dbReference type="EMBL" id="GAB78121.1"/>
    </source>
</evidence>
<protein>
    <recommendedName>
        <fullName evidence="5 7">Adenylate kinase</fullName>
        <shortName evidence="5">AK</shortName>
        <ecNumber evidence="5 7">2.7.4.3</ecNumber>
    </recommendedName>
    <alternativeName>
        <fullName evidence="5">ATP-AMP transphosphorylase</fullName>
    </alternativeName>
    <alternativeName>
        <fullName evidence="5">ATP:AMP phosphotransferase</fullName>
    </alternativeName>
    <alternativeName>
        <fullName evidence="5">Adenylate monophosphate kinase</fullName>
    </alternativeName>
</protein>
<comment type="similarity">
    <text evidence="5 6">Belongs to the adenylate kinase family.</text>
</comment>
<dbReference type="Proteomes" id="UP000008495">
    <property type="component" value="Unassembled WGS sequence"/>
</dbReference>
<feature type="region of interest" description="NMP" evidence="5">
    <location>
        <begin position="30"/>
        <end position="59"/>
    </location>
</feature>
<comment type="catalytic activity">
    <reaction evidence="5 7">
        <text>AMP + ATP = 2 ADP</text>
        <dbReference type="Rhea" id="RHEA:12973"/>
        <dbReference type="ChEBI" id="CHEBI:30616"/>
        <dbReference type="ChEBI" id="CHEBI:456215"/>
        <dbReference type="ChEBI" id="CHEBI:456216"/>
        <dbReference type="EC" id="2.7.4.3"/>
    </reaction>
</comment>
<comment type="function">
    <text evidence="5">Catalyzes the reversible transfer of the terminal phosphate group between ATP and AMP. Plays an important role in cellular energy homeostasis and in adenine nucleotide metabolism.</text>
</comment>
<dbReference type="STRING" id="100225.SAMN05421595_0641"/>
<feature type="binding site" evidence="5">
    <location>
        <begin position="10"/>
        <end position="15"/>
    </location>
    <ligand>
        <name>ATP</name>
        <dbReference type="ChEBI" id="CHEBI:30616"/>
    </ligand>
</feature>
<comment type="caution">
    <text evidence="8">The sequence shown here is derived from an EMBL/GenBank/DDBJ whole genome shotgun (WGS) entry which is preliminary data.</text>
</comment>
<keyword evidence="1 5" id="KW-0808">Transferase</keyword>
<feature type="binding site" evidence="5">
    <location>
        <begin position="57"/>
        <end position="59"/>
    </location>
    <ligand>
        <name>AMP</name>
        <dbReference type="ChEBI" id="CHEBI:456215"/>
    </ligand>
</feature>
<feature type="binding site" evidence="5">
    <location>
        <position position="92"/>
    </location>
    <ligand>
        <name>AMP</name>
        <dbReference type="ChEBI" id="CHEBI:456215"/>
    </ligand>
</feature>
<evidence type="ECO:0000256" key="1">
    <source>
        <dbReference type="ARBA" id="ARBA00022679"/>
    </source>
</evidence>
<keyword evidence="9" id="KW-1185">Reference proteome</keyword>
<dbReference type="RefSeq" id="WP_006502875.1">
    <property type="nucleotide sequence ID" value="NZ_BAGZ01000008.1"/>
</dbReference>
<dbReference type="Pfam" id="PF00406">
    <property type="entry name" value="ADK"/>
    <property type="match status" value="1"/>
</dbReference>
<dbReference type="InterPro" id="IPR000850">
    <property type="entry name" value="Adenylat/UMP-CMP_kin"/>
</dbReference>
<dbReference type="PROSITE" id="PS00113">
    <property type="entry name" value="ADENYLATE_KINASE"/>
    <property type="match status" value="1"/>
</dbReference>
<evidence type="ECO:0000313" key="9">
    <source>
        <dbReference type="Proteomes" id="UP000008495"/>
    </source>
</evidence>
<feature type="binding site" evidence="5">
    <location>
        <begin position="85"/>
        <end position="88"/>
    </location>
    <ligand>
        <name>AMP</name>
        <dbReference type="ChEBI" id="CHEBI:456215"/>
    </ligand>
</feature>
<feature type="binding site" evidence="5">
    <location>
        <position position="172"/>
    </location>
    <ligand>
        <name>ATP</name>
        <dbReference type="ChEBI" id="CHEBI:30616"/>
    </ligand>
</feature>
<dbReference type="EC" id="2.7.4.3" evidence="5 7"/>
<comment type="caution">
    <text evidence="5">Lacks conserved residue(s) required for the propagation of feature annotation.</text>
</comment>
<dbReference type="InterPro" id="IPR033690">
    <property type="entry name" value="Adenylat_kinase_CS"/>
</dbReference>
<comment type="subunit">
    <text evidence="5 7">Monomer.</text>
</comment>
<dbReference type="GO" id="GO:0044209">
    <property type="term" value="P:AMP salvage"/>
    <property type="evidence" value="ECO:0007669"/>
    <property type="project" value="UniProtKB-UniRule"/>
</dbReference>
<comment type="pathway">
    <text evidence="5">Purine metabolism; AMP biosynthesis via salvage pathway; AMP from ADP: step 1/1.</text>
</comment>
<dbReference type="NCBIfam" id="NF001381">
    <property type="entry name" value="PRK00279.1-3"/>
    <property type="match status" value="1"/>
</dbReference>
<evidence type="ECO:0000256" key="6">
    <source>
        <dbReference type="RuleBase" id="RU003330"/>
    </source>
</evidence>
<evidence type="ECO:0000256" key="5">
    <source>
        <dbReference type="HAMAP-Rule" id="MF_00235"/>
    </source>
</evidence>
<dbReference type="NCBIfam" id="NF011100">
    <property type="entry name" value="PRK14527.1"/>
    <property type="match status" value="1"/>
</dbReference>
<keyword evidence="5 7" id="KW-0067">ATP-binding</keyword>
<evidence type="ECO:0000256" key="3">
    <source>
        <dbReference type="ARBA" id="ARBA00022741"/>
    </source>
</evidence>
<dbReference type="OrthoDB" id="9805030at2"/>
<evidence type="ECO:0000256" key="7">
    <source>
        <dbReference type="RuleBase" id="RU003331"/>
    </source>
</evidence>
<feature type="binding site" evidence="5">
    <location>
        <position position="127"/>
    </location>
    <ligand>
        <name>ATP</name>
        <dbReference type="ChEBI" id="CHEBI:30616"/>
    </ligand>
</feature>
<proteinExistence type="inferred from homology"/>
<dbReference type="Gene3D" id="3.40.50.300">
    <property type="entry name" value="P-loop containing nucleotide triphosphate hydrolases"/>
    <property type="match status" value="1"/>
</dbReference>
<feature type="binding site" evidence="5">
    <location>
        <position position="36"/>
    </location>
    <ligand>
        <name>AMP</name>
        <dbReference type="ChEBI" id="CHEBI:456215"/>
    </ligand>
</feature>
<dbReference type="GO" id="GO:0004017">
    <property type="term" value="F:AMP kinase activity"/>
    <property type="evidence" value="ECO:0007669"/>
    <property type="project" value="UniProtKB-UniRule"/>
</dbReference>
<dbReference type="InterPro" id="IPR027417">
    <property type="entry name" value="P-loop_NTPase"/>
</dbReference>
<gene>
    <name evidence="5 8" type="primary">adk</name>
    <name evidence="8" type="ORF">AUCHE_08_03650</name>
</gene>